<keyword evidence="1" id="KW-0399">Innate immunity</keyword>
<dbReference type="GO" id="GO:0051607">
    <property type="term" value="P:defense response to virus"/>
    <property type="evidence" value="ECO:0007669"/>
    <property type="project" value="TreeGrafter"/>
</dbReference>
<dbReference type="AlphaFoldDB" id="A0A8C3M9X5"/>
<reference evidence="6" key="3">
    <citation type="submission" date="2025-09" db="UniProtKB">
        <authorList>
            <consortium name="Ensembl"/>
        </authorList>
    </citation>
    <scope>IDENTIFICATION</scope>
</reference>
<dbReference type="Ensembl" id="ENSCPVT00000003330.2">
    <property type="protein sequence ID" value="ENSCPVP00000003205.1"/>
    <property type="gene ID" value="ENSCPVG00000002369.2"/>
</dbReference>
<dbReference type="Pfam" id="PF13181">
    <property type="entry name" value="TPR_8"/>
    <property type="match status" value="1"/>
</dbReference>
<evidence type="ECO:0000256" key="1">
    <source>
        <dbReference type="ARBA" id="ARBA00022588"/>
    </source>
</evidence>
<evidence type="ECO:0000256" key="2">
    <source>
        <dbReference type="ARBA" id="ARBA00022737"/>
    </source>
</evidence>
<reference evidence="6" key="2">
    <citation type="submission" date="2025-08" db="UniProtKB">
        <authorList>
            <consortium name="Ensembl"/>
        </authorList>
    </citation>
    <scope>IDENTIFICATION</scope>
</reference>
<dbReference type="PROSITE" id="PS50005">
    <property type="entry name" value="TPR"/>
    <property type="match status" value="4"/>
</dbReference>
<dbReference type="InterPro" id="IPR011990">
    <property type="entry name" value="TPR-like_helical_dom_sf"/>
</dbReference>
<dbReference type="Proteomes" id="UP000694382">
    <property type="component" value="Chromosome 6"/>
</dbReference>
<dbReference type="GO" id="GO:0005829">
    <property type="term" value="C:cytosol"/>
    <property type="evidence" value="ECO:0007669"/>
    <property type="project" value="TreeGrafter"/>
</dbReference>
<evidence type="ECO:0000313" key="7">
    <source>
        <dbReference type="Proteomes" id="UP000694382"/>
    </source>
</evidence>
<protein>
    <submittedName>
        <fullName evidence="6">Uncharacterized protein</fullName>
    </submittedName>
</protein>
<organism evidence="6 7">
    <name type="scientific">Geospiza parvula</name>
    <name type="common">Small tree-finch</name>
    <name type="synonym">Camarhynchus parvulus</name>
    <dbReference type="NCBI Taxonomy" id="87175"/>
    <lineage>
        <taxon>Eukaryota</taxon>
        <taxon>Metazoa</taxon>
        <taxon>Chordata</taxon>
        <taxon>Craniata</taxon>
        <taxon>Vertebrata</taxon>
        <taxon>Euteleostomi</taxon>
        <taxon>Archelosauria</taxon>
        <taxon>Archosauria</taxon>
        <taxon>Dinosauria</taxon>
        <taxon>Saurischia</taxon>
        <taxon>Theropoda</taxon>
        <taxon>Coelurosauria</taxon>
        <taxon>Aves</taxon>
        <taxon>Neognathae</taxon>
        <taxon>Neoaves</taxon>
        <taxon>Telluraves</taxon>
        <taxon>Australaves</taxon>
        <taxon>Passeriformes</taxon>
        <taxon>Thraupidae</taxon>
        <taxon>Camarhynchus</taxon>
    </lineage>
</organism>
<keyword evidence="2" id="KW-0677">Repeat</keyword>
<dbReference type="Pfam" id="PF13176">
    <property type="entry name" value="TPR_7"/>
    <property type="match status" value="1"/>
</dbReference>
<dbReference type="PANTHER" id="PTHR10271:SF0">
    <property type="entry name" value="INTERFERON-INDUCED PROTEIN WITH TETRATRICOPEPTIDE REPEATS 5"/>
    <property type="match status" value="1"/>
</dbReference>
<reference evidence="6" key="1">
    <citation type="submission" date="2020-02" db="EMBL/GenBank/DDBJ databases">
        <authorList>
            <person name="Enbody D E."/>
            <person name="Pettersson E M."/>
        </authorList>
    </citation>
    <scope>NUCLEOTIDE SEQUENCE [LARGE SCALE GENOMIC DNA]</scope>
</reference>
<evidence type="ECO:0000256" key="3">
    <source>
        <dbReference type="ARBA" id="ARBA00022803"/>
    </source>
</evidence>
<accession>A0A8C3M9X5</accession>
<evidence type="ECO:0000313" key="6">
    <source>
        <dbReference type="Ensembl" id="ENSCPVP00000003205.1"/>
    </source>
</evidence>
<dbReference type="Pfam" id="PF00515">
    <property type="entry name" value="TPR_1"/>
    <property type="match status" value="1"/>
</dbReference>
<keyword evidence="3" id="KW-0802">TPR repeat</keyword>
<evidence type="ECO:0000256" key="5">
    <source>
        <dbReference type="ARBA" id="ARBA00038336"/>
    </source>
</evidence>
<keyword evidence="4" id="KW-0391">Immunity</keyword>
<dbReference type="PANTHER" id="PTHR10271">
    <property type="entry name" value="INTERFERON-INDUCED PROTEIN WITH TETRATRICOPEPTIDE REPEATS"/>
    <property type="match status" value="1"/>
</dbReference>
<dbReference type="InterPro" id="IPR019734">
    <property type="entry name" value="TPR_rpt"/>
</dbReference>
<proteinExistence type="inferred from homology"/>
<name>A0A8C3M9X5_GEOPR</name>
<dbReference type="GO" id="GO:0045087">
    <property type="term" value="P:innate immune response"/>
    <property type="evidence" value="ECO:0007669"/>
    <property type="project" value="UniProtKB-KW"/>
</dbReference>
<dbReference type="Gene3D" id="1.25.40.10">
    <property type="entry name" value="Tetratricopeptide repeat domain"/>
    <property type="match status" value="3"/>
</dbReference>
<dbReference type="FunFam" id="1.25.40.10:FF:000036">
    <property type="entry name" value="interferon-induced protein with tetratricopeptide repeats 5"/>
    <property type="match status" value="1"/>
</dbReference>
<sequence>MSEHTISKDSLKTSLLQLECHFTWTLLKEHVSLEALEETILDHIKFLAQYEIRDYNLLSYVNYLKNSNEEALRSLKKAEEAIQKRHPDEIDRRSLVTWGNYAWVYYHMERYEEAQTYVSKVENSCKKLSSTAHGKIELPEIYAEQGWALLRFGRTYFERAMNCFENALRSEPNNSDFSAGYATAMYRLEGNIQRYGGEMKPCLEALKRAVELNPTDTTVLALLALELQRLNRANEGERYIEEGLQKTPDFPVFLRHAANFYRKKGEVNKALEILKKALALTPKSVVLHHQLGLCYRSKVLQLKKTRYPPREAMENLIKLAIFHFKTVIDKKPVFFSAYCDLASTYAIVKRYEEAEEMYQKVLQRNDLACDEKQEVYFSYGHFQQFHMKSESKAIKYYIECLKLEIDSYPRKRSSEAVETLLKQKIESDLGDATDIGTLGLVHKLNGKKQEAIECYEEAIALDPKNEEYLNALTELRLSI</sequence>
<comment type="similarity">
    <text evidence="5">Belongs to the IFIT family.</text>
</comment>
<dbReference type="SMART" id="SM00028">
    <property type="entry name" value="TPR"/>
    <property type="match status" value="7"/>
</dbReference>
<keyword evidence="7" id="KW-1185">Reference proteome</keyword>
<dbReference type="SUPFAM" id="SSF48452">
    <property type="entry name" value="TPR-like"/>
    <property type="match status" value="1"/>
</dbReference>
<evidence type="ECO:0000256" key="4">
    <source>
        <dbReference type="ARBA" id="ARBA00022859"/>
    </source>
</evidence>